<dbReference type="InterPro" id="IPR003593">
    <property type="entry name" value="AAA+_ATPase"/>
</dbReference>
<dbReference type="FunFam" id="3.40.50.300:FF:000425">
    <property type="entry name" value="Probable ABC transporter, ATP-binding subunit"/>
    <property type="match status" value="1"/>
</dbReference>
<evidence type="ECO:0000313" key="5">
    <source>
        <dbReference type="EMBL" id="QIP35125.1"/>
    </source>
</evidence>
<dbReference type="GO" id="GO:0016887">
    <property type="term" value="F:ATP hydrolysis activity"/>
    <property type="evidence" value="ECO:0007669"/>
    <property type="project" value="InterPro"/>
</dbReference>
<proteinExistence type="predicted"/>
<dbReference type="PANTHER" id="PTHR42781">
    <property type="entry name" value="SPERMIDINE/PUTRESCINE IMPORT ATP-BINDING PROTEIN POTA"/>
    <property type="match status" value="1"/>
</dbReference>
<dbReference type="InterPro" id="IPR017871">
    <property type="entry name" value="ABC_transporter-like_CS"/>
</dbReference>
<accession>A0A181C9P2</accession>
<dbReference type="Proteomes" id="UP000502533">
    <property type="component" value="Chromosome"/>
</dbReference>
<protein>
    <submittedName>
        <fullName evidence="5">ATP-binding cassette domain-containing protein</fullName>
    </submittedName>
</protein>
<dbReference type="AlphaFoldDB" id="A0A181C9P2"/>
<dbReference type="Gene3D" id="3.40.50.300">
    <property type="entry name" value="P-loop containing nucleotide triphosphate hydrolases"/>
    <property type="match status" value="1"/>
</dbReference>
<keyword evidence="3 5" id="KW-0067">ATP-binding</keyword>
<dbReference type="PROSITE" id="PS00211">
    <property type="entry name" value="ABC_TRANSPORTER_1"/>
    <property type="match status" value="1"/>
</dbReference>
<dbReference type="InterPro" id="IPR027417">
    <property type="entry name" value="P-loop_NTPase"/>
</dbReference>
<dbReference type="GeneID" id="85021745"/>
<keyword evidence="6" id="KW-1185">Reference proteome</keyword>
<dbReference type="PANTHER" id="PTHR42781:SF4">
    <property type="entry name" value="SPERMIDINE_PUTRESCINE IMPORT ATP-BINDING PROTEIN POTA"/>
    <property type="match status" value="1"/>
</dbReference>
<dbReference type="EMBL" id="CP050139">
    <property type="protein sequence ID" value="QIP35125.1"/>
    <property type="molecule type" value="Genomic_DNA"/>
</dbReference>
<evidence type="ECO:0000256" key="4">
    <source>
        <dbReference type="SAM" id="MobiDB-lite"/>
    </source>
</evidence>
<feature type="region of interest" description="Disordered" evidence="4">
    <location>
        <begin position="350"/>
        <end position="372"/>
    </location>
</feature>
<dbReference type="GO" id="GO:0005524">
    <property type="term" value="F:ATP binding"/>
    <property type="evidence" value="ECO:0007669"/>
    <property type="project" value="UniProtKB-KW"/>
</dbReference>
<organism evidence="5 6">
    <name type="scientific">Komagataeibacter rhaeticus</name>
    <dbReference type="NCBI Taxonomy" id="215221"/>
    <lineage>
        <taxon>Bacteria</taxon>
        <taxon>Pseudomonadati</taxon>
        <taxon>Pseudomonadota</taxon>
        <taxon>Alphaproteobacteria</taxon>
        <taxon>Acetobacterales</taxon>
        <taxon>Acetobacteraceae</taxon>
        <taxon>Komagataeibacter</taxon>
    </lineage>
</organism>
<reference evidence="5 6" key="1">
    <citation type="submission" date="2020-03" db="EMBL/GenBank/DDBJ databases">
        <title>Isolation of cellulose-producing strains, genome characterization and application of the synthesized cellulose films as an economical and sustainable material for piezoelectric sensor construction.</title>
        <authorList>
            <person name="Mangayil R.K."/>
        </authorList>
    </citation>
    <scope>NUCLEOTIDE SEQUENCE [LARGE SCALE GENOMIC DNA]</scope>
    <source>
        <strain evidence="5 6">ENS 9a1a</strain>
    </source>
</reference>
<evidence type="ECO:0000256" key="3">
    <source>
        <dbReference type="ARBA" id="ARBA00022840"/>
    </source>
</evidence>
<dbReference type="RefSeq" id="WP_007398124.1">
    <property type="nucleotide sequence ID" value="NZ_CALMTF010000098.1"/>
</dbReference>
<dbReference type="Pfam" id="PF00005">
    <property type="entry name" value="ABC_tran"/>
    <property type="match status" value="1"/>
</dbReference>
<dbReference type="InterPro" id="IPR050093">
    <property type="entry name" value="ABC_SmlMolc_Importer"/>
</dbReference>
<dbReference type="GO" id="GO:0015697">
    <property type="term" value="P:quaternary ammonium group transport"/>
    <property type="evidence" value="ECO:0007669"/>
    <property type="project" value="UniProtKB-ARBA"/>
</dbReference>
<keyword evidence="2" id="KW-0547">Nucleotide-binding</keyword>
<dbReference type="SUPFAM" id="SSF52540">
    <property type="entry name" value="P-loop containing nucleoside triphosphate hydrolases"/>
    <property type="match status" value="1"/>
</dbReference>
<dbReference type="InterPro" id="IPR003439">
    <property type="entry name" value="ABC_transporter-like_ATP-bd"/>
</dbReference>
<dbReference type="PROSITE" id="PS50893">
    <property type="entry name" value="ABC_TRANSPORTER_2"/>
    <property type="match status" value="1"/>
</dbReference>
<evidence type="ECO:0000313" key="6">
    <source>
        <dbReference type="Proteomes" id="UP000502533"/>
    </source>
</evidence>
<sequence>MSVQLEQITHRNPRNGRPIVDNVSLAVASGSFTALVGPSGAGKTSLLRIIAGLDPHQAGHVSIDGTRVDTLDARARNIGFVFQHYALFAHMSVAANIGFGLSVRPRGQRPRRDVIARRVEDLLDLMQLSGLGGRHPHELSGGQRQRVALARTLATGPRVLLLDEPFGALDPLVRRQIRGWLRSLHERLGLTTILVTHDRQEAAELADTVVLMRHGRIVQAGTPQALEDTPADPFTMAFTGDLVRLGGRVENHVFTPDLPDILPVTAPIAAGPAELLVRPVDIALRPGQGQATAVLRQARGPLGLYDVRLGTDTLQVETLMPPDRPRILPHCALDVTAGRLARDNAWASVETPPFPGPPSIHPTGERIHAQHS</sequence>
<gene>
    <name evidence="5" type="ORF">GWK63_06235</name>
</gene>
<evidence type="ECO:0000256" key="2">
    <source>
        <dbReference type="ARBA" id="ARBA00022741"/>
    </source>
</evidence>
<feature type="compositionally biased region" description="Basic and acidic residues" evidence="4">
    <location>
        <begin position="363"/>
        <end position="372"/>
    </location>
</feature>
<keyword evidence="1" id="KW-0813">Transport</keyword>
<evidence type="ECO:0000256" key="1">
    <source>
        <dbReference type="ARBA" id="ARBA00022448"/>
    </source>
</evidence>
<dbReference type="SMART" id="SM00382">
    <property type="entry name" value="AAA"/>
    <property type="match status" value="1"/>
</dbReference>
<name>A0A181C9P2_9PROT</name>
<dbReference type="KEGG" id="kre:GWK63_06235"/>